<evidence type="ECO:0000313" key="2">
    <source>
        <dbReference type="Proteomes" id="UP001500604"/>
    </source>
</evidence>
<sequence length="167" mass="19465">MGNSHRERSQPTTSPIVWEKTDPSDLTTMALGDTPADYRNKVMDRLFGRMTAIYGSKWDYQFRSESTLRIAKQQWLDALVKWQLTTHQLGRVLDACIMNHPRPPSLGEFMQLAVERYIPAHKAYQRQTRSSVSEQEKTRRMQTGRDALKNITDMLNNHQEDHNNAKF</sequence>
<name>A0ABP8V324_9GAMM</name>
<accession>A0ABP8V324</accession>
<evidence type="ECO:0000313" key="1">
    <source>
        <dbReference type="EMBL" id="GAA4649641.1"/>
    </source>
</evidence>
<protein>
    <submittedName>
        <fullName evidence="1">Uncharacterized protein</fullName>
    </submittedName>
</protein>
<dbReference type="Pfam" id="PF06992">
    <property type="entry name" value="Phage_lambda_P"/>
    <property type="match status" value="1"/>
</dbReference>
<dbReference type="EMBL" id="BAABFL010000225">
    <property type="protein sequence ID" value="GAA4649641.1"/>
    <property type="molecule type" value="Genomic_DNA"/>
</dbReference>
<keyword evidence="2" id="KW-1185">Reference proteome</keyword>
<reference evidence="2" key="1">
    <citation type="journal article" date="2019" name="Int. J. Syst. Evol. Microbiol.">
        <title>The Global Catalogue of Microorganisms (GCM) 10K type strain sequencing project: providing services to taxonomists for standard genome sequencing and annotation.</title>
        <authorList>
            <consortium name="The Broad Institute Genomics Platform"/>
            <consortium name="The Broad Institute Genome Sequencing Center for Infectious Disease"/>
            <person name="Wu L."/>
            <person name="Ma J."/>
        </authorList>
    </citation>
    <scope>NUCLEOTIDE SEQUENCE [LARGE SCALE GENOMIC DNA]</scope>
    <source>
        <strain evidence="2">JCM 17805</strain>
    </source>
</reference>
<organism evidence="1 2">
    <name type="scientific">Kistimonas scapharcae</name>
    <dbReference type="NCBI Taxonomy" id="1036133"/>
    <lineage>
        <taxon>Bacteria</taxon>
        <taxon>Pseudomonadati</taxon>
        <taxon>Pseudomonadota</taxon>
        <taxon>Gammaproteobacteria</taxon>
        <taxon>Oceanospirillales</taxon>
        <taxon>Endozoicomonadaceae</taxon>
        <taxon>Kistimonas</taxon>
    </lineage>
</organism>
<dbReference type="InterPro" id="IPR009731">
    <property type="entry name" value="P-like"/>
</dbReference>
<gene>
    <name evidence="1" type="ORF">GCM10023116_19170</name>
</gene>
<dbReference type="RefSeq" id="WP_345195585.1">
    <property type="nucleotide sequence ID" value="NZ_BAABFL010000225.1"/>
</dbReference>
<comment type="caution">
    <text evidence="1">The sequence shown here is derived from an EMBL/GenBank/DDBJ whole genome shotgun (WGS) entry which is preliminary data.</text>
</comment>
<dbReference type="Proteomes" id="UP001500604">
    <property type="component" value="Unassembled WGS sequence"/>
</dbReference>
<proteinExistence type="predicted"/>